<organism evidence="1 2">
    <name type="scientific">Parelaphostrongylus tenuis</name>
    <name type="common">Meningeal worm</name>
    <dbReference type="NCBI Taxonomy" id="148309"/>
    <lineage>
        <taxon>Eukaryota</taxon>
        <taxon>Metazoa</taxon>
        <taxon>Ecdysozoa</taxon>
        <taxon>Nematoda</taxon>
        <taxon>Chromadorea</taxon>
        <taxon>Rhabditida</taxon>
        <taxon>Rhabditina</taxon>
        <taxon>Rhabditomorpha</taxon>
        <taxon>Strongyloidea</taxon>
        <taxon>Metastrongylidae</taxon>
        <taxon>Parelaphostrongylus</taxon>
    </lineage>
</organism>
<keyword evidence="2" id="KW-1185">Reference proteome</keyword>
<dbReference type="EMBL" id="JAHQIW010004208">
    <property type="protein sequence ID" value="KAJ1361476.1"/>
    <property type="molecule type" value="Genomic_DNA"/>
</dbReference>
<comment type="caution">
    <text evidence="1">The sequence shown here is derived from an EMBL/GenBank/DDBJ whole genome shotgun (WGS) entry which is preliminary data.</text>
</comment>
<evidence type="ECO:0000313" key="1">
    <source>
        <dbReference type="EMBL" id="KAJ1361476.1"/>
    </source>
</evidence>
<dbReference type="AlphaFoldDB" id="A0AAD5N3I2"/>
<gene>
    <name evidence="1" type="ORF">KIN20_020734</name>
</gene>
<evidence type="ECO:0000313" key="2">
    <source>
        <dbReference type="Proteomes" id="UP001196413"/>
    </source>
</evidence>
<sequence>MMRRSHVAHSDISKRTVDSIWCISETEDDNKDSCDMQTGREARWPLSMTLAQNEADA</sequence>
<dbReference type="Proteomes" id="UP001196413">
    <property type="component" value="Unassembled WGS sequence"/>
</dbReference>
<name>A0AAD5N3I2_PARTN</name>
<reference evidence="1" key="1">
    <citation type="submission" date="2021-06" db="EMBL/GenBank/DDBJ databases">
        <title>Parelaphostrongylus tenuis whole genome reference sequence.</title>
        <authorList>
            <person name="Garwood T.J."/>
            <person name="Larsen P.A."/>
            <person name="Fountain-Jones N.M."/>
            <person name="Garbe J.R."/>
            <person name="Macchietto M.G."/>
            <person name="Kania S.A."/>
            <person name="Gerhold R.W."/>
            <person name="Richards J.E."/>
            <person name="Wolf T.M."/>
        </authorList>
    </citation>
    <scope>NUCLEOTIDE SEQUENCE</scope>
    <source>
        <strain evidence="1">MNPRO001-30</strain>
        <tissue evidence="1">Meninges</tissue>
    </source>
</reference>
<accession>A0AAD5N3I2</accession>
<proteinExistence type="predicted"/>
<protein>
    <submittedName>
        <fullName evidence="1">Uncharacterized protein</fullName>
    </submittedName>
</protein>